<dbReference type="GO" id="GO:0045703">
    <property type="term" value="F:ketoreductase activity"/>
    <property type="evidence" value="ECO:0007669"/>
    <property type="project" value="TreeGrafter"/>
</dbReference>
<organism evidence="2 3">
    <name type="scientific">Dichanthelium oligosanthes</name>
    <dbReference type="NCBI Taxonomy" id="888268"/>
    <lineage>
        <taxon>Eukaryota</taxon>
        <taxon>Viridiplantae</taxon>
        <taxon>Streptophyta</taxon>
        <taxon>Embryophyta</taxon>
        <taxon>Tracheophyta</taxon>
        <taxon>Spermatophyta</taxon>
        <taxon>Magnoliopsida</taxon>
        <taxon>Liliopsida</taxon>
        <taxon>Poales</taxon>
        <taxon>Poaceae</taxon>
        <taxon>PACMAD clade</taxon>
        <taxon>Panicoideae</taxon>
        <taxon>Panicodae</taxon>
        <taxon>Paniceae</taxon>
        <taxon>Dichantheliinae</taxon>
        <taxon>Dichanthelium</taxon>
    </lineage>
</organism>
<gene>
    <name evidence="2" type="ORF">BAE44_0017173</name>
</gene>
<evidence type="ECO:0000313" key="3">
    <source>
        <dbReference type="Proteomes" id="UP000095767"/>
    </source>
</evidence>
<dbReference type="InterPro" id="IPR051019">
    <property type="entry name" value="VLCFA-Steroid_DH"/>
</dbReference>
<dbReference type="EMBL" id="LWDX02047087">
    <property type="protein sequence ID" value="OEL21808.1"/>
    <property type="molecule type" value="Genomic_DNA"/>
</dbReference>
<dbReference type="STRING" id="888268.A0A1E5V9K1"/>
<dbReference type="GO" id="GO:0005783">
    <property type="term" value="C:endoplasmic reticulum"/>
    <property type="evidence" value="ECO:0007669"/>
    <property type="project" value="TreeGrafter"/>
</dbReference>
<dbReference type="OrthoDB" id="5545019at2759"/>
<keyword evidence="1" id="KW-0560">Oxidoreductase</keyword>
<sequence length="74" mass="8491">MSPVKGDSPFIPSPEEYARAALRCIGYEARCVPYWRHSVQWFLASLVPDAALNQWRLQTGIRKRNEMKALVGEK</sequence>
<evidence type="ECO:0000313" key="2">
    <source>
        <dbReference type="EMBL" id="OEL21808.1"/>
    </source>
</evidence>
<reference evidence="2 3" key="1">
    <citation type="submission" date="2016-09" db="EMBL/GenBank/DDBJ databases">
        <title>The draft genome of Dichanthelium oligosanthes: A C3 panicoid grass species.</title>
        <authorList>
            <person name="Studer A.J."/>
            <person name="Schnable J.C."/>
            <person name="Brutnell T.P."/>
        </authorList>
    </citation>
    <scope>NUCLEOTIDE SEQUENCE [LARGE SCALE GENOMIC DNA]</scope>
    <source>
        <strain evidence="3">cv. Kellogg 1175</strain>
        <tissue evidence="2">Leaf</tissue>
    </source>
</reference>
<dbReference type="PANTHER" id="PTHR43899">
    <property type="entry name" value="RH59310P"/>
    <property type="match status" value="1"/>
</dbReference>
<accession>A0A1E5V9K1</accession>
<name>A0A1E5V9K1_9POAL</name>
<dbReference type="PANTHER" id="PTHR43899:SF32">
    <property type="entry name" value="OS11G0432600 PROTEIN"/>
    <property type="match status" value="1"/>
</dbReference>
<protein>
    <submittedName>
        <fullName evidence="2">Uncharacterized protein</fullName>
    </submittedName>
</protein>
<proteinExistence type="predicted"/>
<evidence type="ECO:0000256" key="1">
    <source>
        <dbReference type="ARBA" id="ARBA00023002"/>
    </source>
</evidence>
<dbReference type="Proteomes" id="UP000095767">
    <property type="component" value="Unassembled WGS sequence"/>
</dbReference>
<keyword evidence="3" id="KW-1185">Reference proteome</keyword>
<dbReference type="AlphaFoldDB" id="A0A1E5V9K1"/>
<comment type="caution">
    <text evidence="2">The sequence shown here is derived from an EMBL/GenBank/DDBJ whole genome shotgun (WGS) entry which is preliminary data.</text>
</comment>